<reference evidence="1" key="1">
    <citation type="journal article" date="2021" name="Microb. Physiol.">
        <title>Proteogenomic Insights into the Physiology of Marine, Sulfate-Reducing, Filamentous Desulfonema limicola and Desulfonema magnum.</title>
        <authorList>
            <person name="Schnaars V."/>
            <person name="Wohlbrand L."/>
            <person name="Scheve S."/>
            <person name="Hinrichs C."/>
            <person name="Reinhardt R."/>
            <person name="Rabus R."/>
        </authorList>
    </citation>
    <scope>NUCLEOTIDE SEQUENCE</scope>
    <source>
        <strain evidence="1">4be13</strain>
    </source>
</reference>
<dbReference type="Proteomes" id="UP000663722">
    <property type="component" value="Chromosome"/>
</dbReference>
<organism evidence="1 2">
    <name type="scientific">Desulfonema magnum</name>
    <dbReference type="NCBI Taxonomy" id="45655"/>
    <lineage>
        <taxon>Bacteria</taxon>
        <taxon>Pseudomonadati</taxon>
        <taxon>Thermodesulfobacteriota</taxon>
        <taxon>Desulfobacteria</taxon>
        <taxon>Desulfobacterales</taxon>
        <taxon>Desulfococcaceae</taxon>
        <taxon>Desulfonema</taxon>
    </lineage>
</organism>
<accession>A0A975BRL8</accession>
<gene>
    <name evidence="1" type="ORF">dnm_058570</name>
</gene>
<evidence type="ECO:0000313" key="1">
    <source>
        <dbReference type="EMBL" id="QTA89800.1"/>
    </source>
</evidence>
<name>A0A975BRL8_9BACT</name>
<proteinExistence type="predicted"/>
<dbReference type="EMBL" id="CP061800">
    <property type="protein sequence ID" value="QTA89800.1"/>
    <property type="molecule type" value="Genomic_DNA"/>
</dbReference>
<evidence type="ECO:0000313" key="2">
    <source>
        <dbReference type="Proteomes" id="UP000663722"/>
    </source>
</evidence>
<keyword evidence="2" id="KW-1185">Reference proteome</keyword>
<dbReference type="KEGG" id="dmm:dnm_058570"/>
<dbReference type="AlphaFoldDB" id="A0A975BRL8"/>
<protein>
    <submittedName>
        <fullName evidence="1">Uncharacterized protein</fullName>
    </submittedName>
</protein>
<sequence>MYEIQADNMQNDESDSSLLIHLFRTARMETRIIKSYKKFKVKYKGEIK</sequence>